<keyword evidence="3" id="KW-1185">Reference proteome</keyword>
<dbReference type="AlphaFoldDB" id="A0AAV9NBB5"/>
<dbReference type="PANTHER" id="PTHR42342:SF1">
    <property type="entry name" value="STATIONARY PHASE PROTEIN 5"/>
    <property type="match status" value="1"/>
</dbReference>
<dbReference type="GO" id="GO:0043248">
    <property type="term" value="P:proteasome assembly"/>
    <property type="evidence" value="ECO:0007669"/>
    <property type="project" value="TreeGrafter"/>
</dbReference>
<protein>
    <recommendedName>
        <fullName evidence="4">Casein kinase II beta 2 subunit</fullName>
    </recommendedName>
</protein>
<organism evidence="2 3">
    <name type="scientific">Exophiala bonariae</name>
    <dbReference type="NCBI Taxonomy" id="1690606"/>
    <lineage>
        <taxon>Eukaryota</taxon>
        <taxon>Fungi</taxon>
        <taxon>Dikarya</taxon>
        <taxon>Ascomycota</taxon>
        <taxon>Pezizomycotina</taxon>
        <taxon>Eurotiomycetes</taxon>
        <taxon>Chaetothyriomycetidae</taxon>
        <taxon>Chaetothyriales</taxon>
        <taxon>Herpotrichiellaceae</taxon>
        <taxon>Exophiala</taxon>
    </lineage>
</organism>
<feature type="compositionally biased region" description="Polar residues" evidence="1">
    <location>
        <begin position="86"/>
        <end position="98"/>
    </location>
</feature>
<evidence type="ECO:0000313" key="3">
    <source>
        <dbReference type="Proteomes" id="UP001358417"/>
    </source>
</evidence>
<dbReference type="EMBL" id="JAVRRD010000011">
    <property type="protein sequence ID" value="KAK5053714.1"/>
    <property type="molecule type" value="Genomic_DNA"/>
</dbReference>
<evidence type="ECO:0000313" key="2">
    <source>
        <dbReference type="EMBL" id="KAK5053714.1"/>
    </source>
</evidence>
<accession>A0AAV9NBB5</accession>
<evidence type="ECO:0000256" key="1">
    <source>
        <dbReference type="SAM" id="MobiDB-lite"/>
    </source>
</evidence>
<proteinExistence type="predicted"/>
<feature type="region of interest" description="Disordered" evidence="1">
    <location>
        <begin position="74"/>
        <end position="106"/>
    </location>
</feature>
<dbReference type="PANTHER" id="PTHR42342">
    <property type="entry name" value="STATIONARY PHASE PROTEIN 5"/>
    <property type="match status" value="1"/>
</dbReference>
<reference evidence="2 3" key="1">
    <citation type="submission" date="2023-08" db="EMBL/GenBank/DDBJ databases">
        <title>Black Yeasts Isolated from many extreme environments.</title>
        <authorList>
            <person name="Coleine C."/>
            <person name="Stajich J.E."/>
            <person name="Selbmann L."/>
        </authorList>
    </citation>
    <scope>NUCLEOTIDE SEQUENCE [LARGE SCALE GENOMIC DNA]</scope>
    <source>
        <strain evidence="2 3">CCFEE 5792</strain>
    </source>
</reference>
<sequence length="484" mass="52768">MAGFGGHLIVPKAMRLIRFAVEKTGRLIRDKLPQASRPLEALEAEVQPAYARVTQRQPVSRLAQIRQTQSRWYSTKYGNGNPARHYSSQSGANGSASRAPSHPLSRTAAAVRQFTGRAPFASTLRPNLTGGTLSRSAGGYGLGSGRVGGARYFSHGPAAPAQVVQNVSQAVRAFWLSGQKARFDGASSRTGEKRFRAVSSVQEDARYTMDMSPINAPGSYIDFKVNPTITAIGPLASIPRSPSTAECDYETEQDTLNNATLMSNLSIDFARALKDLAAIMNDLKHLSTLGDLPISLHSSTTLRVRFPGCDADTVESLCRELNIKRGIVGQDEDFEVLNGVEMALLFPYAPSELASEVCNEAEYFAAPAKRVKRDRVEWHEMLSPAKQPSAGFSHFSATSQSAGAFEVIDHALGPNPWLSSPSGYSSLHTSEVHDQDYGRDPMMPTFMPDQTQSWNRPAGSRSGELYEGIEGIYRFIEECDRARS</sequence>
<dbReference type="GO" id="GO:0070628">
    <property type="term" value="F:proteasome binding"/>
    <property type="evidence" value="ECO:0007669"/>
    <property type="project" value="InterPro"/>
</dbReference>
<name>A0AAV9NBB5_9EURO</name>
<evidence type="ECO:0008006" key="4">
    <source>
        <dbReference type="Google" id="ProtNLM"/>
    </source>
</evidence>
<dbReference type="GeneID" id="89969891"/>
<gene>
    <name evidence="2" type="ORF">LTR84_001675</name>
</gene>
<dbReference type="Proteomes" id="UP001358417">
    <property type="component" value="Unassembled WGS sequence"/>
</dbReference>
<comment type="caution">
    <text evidence="2">The sequence shown here is derived from an EMBL/GenBank/DDBJ whole genome shotgun (WGS) entry which is preliminary data.</text>
</comment>
<dbReference type="InterPro" id="IPR038816">
    <property type="entry name" value="Stationary_phase_5"/>
</dbReference>
<dbReference type="RefSeq" id="XP_064706839.1">
    <property type="nucleotide sequence ID" value="XM_064845294.1"/>
</dbReference>